<evidence type="ECO:0000313" key="3">
    <source>
        <dbReference type="Proteomes" id="UP000000994"/>
    </source>
</evidence>
<dbReference type="Proteomes" id="UP000000994">
    <property type="component" value="Segment"/>
</dbReference>
<name>Q5GQA7_BPSYP</name>
<dbReference type="KEGG" id="vg:3260386"/>
<protein>
    <submittedName>
        <fullName evidence="1">Hypothetical-Protein / belonging to T4-LIKE GC: 743</fullName>
    </submittedName>
</protein>
<reference evidence="1 3" key="1">
    <citation type="journal article" date="2004" name="Proc. Natl. Acad. Sci. U.S.A.">
        <title>Genetic organization of the psbAD region in phages infecting marine Synechococcus strains.</title>
        <authorList>
            <person name="Millard A."/>
            <person name="Clokie M.R."/>
            <person name="Shub D.A."/>
            <person name="Mann N.H."/>
        </authorList>
    </citation>
    <scope>NUCLEOTIDE SEQUENCE [LARGE SCALE GENOMIC DNA]</scope>
</reference>
<dbReference type="RefSeq" id="YP_195265.1">
    <property type="nucleotide sequence ID" value="NC_006820.1"/>
</dbReference>
<dbReference type="EMBL" id="LN828717">
    <property type="protein sequence ID" value="CFW42472.1"/>
    <property type="molecule type" value="Genomic_DNA"/>
</dbReference>
<dbReference type="OrthoDB" id="34019at10239"/>
<keyword evidence="3" id="KW-1185">Reference proteome</keyword>
<organism evidence="1 3">
    <name type="scientific">Synechococcus phage S-PM2</name>
    <dbReference type="NCBI Taxonomy" id="238854"/>
    <lineage>
        <taxon>Viruses</taxon>
        <taxon>Duplodnaviria</taxon>
        <taxon>Heunggongvirae</taxon>
        <taxon>Uroviricota</taxon>
        <taxon>Caudoviricetes</taxon>
        <taxon>Pantevenvirales</taxon>
        <taxon>Kyanoviridae</taxon>
        <taxon>Nodensvirus</taxon>
        <taxon>Nodensvirus spm2</taxon>
    </lineage>
</organism>
<proteinExistence type="predicted"/>
<evidence type="ECO:0000313" key="2">
    <source>
        <dbReference type="EMBL" id="CFW42472.1"/>
    </source>
</evidence>
<reference evidence="2" key="4">
    <citation type="submission" date="2015-02" db="EMBL/GenBank/DDBJ databases">
        <authorList>
            <person name="Chooi Y.-H."/>
        </authorList>
    </citation>
    <scope>NUCLEOTIDE SEQUENCE</scope>
</reference>
<gene>
    <name evidence="2" type="ORF">S-PM2d230</name>
    <name evidence="1" type="ORF">S-PM2p230</name>
</gene>
<dbReference type="Proteomes" id="UP000246186">
    <property type="component" value="Genome"/>
</dbReference>
<dbReference type="EMBL" id="AJ630128">
    <property type="protein sequence ID" value="CAF34295.1"/>
    <property type="molecule type" value="Genomic_DNA"/>
</dbReference>
<accession>Q5GQA7</accession>
<reference evidence="1 3" key="2">
    <citation type="journal article" date="2005" name="J. Bacteriol.">
        <title>The genome of S-PM2, a 'photosynthetic' T4-type bacteriophage that infects marine Synechococcus strains.</title>
        <authorList>
            <person name="Mann N.H."/>
            <person name="Clokie M.R."/>
            <person name="Millard A."/>
            <person name="Cook A."/>
            <person name="Wilson W.H."/>
            <person name="Wheatley P.J."/>
            <person name="Letarov A."/>
            <person name="Krisch H.M."/>
        </authorList>
    </citation>
    <scope>NUCLEOTIDE SEQUENCE</scope>
</reference>
<evidence type="ECO:0000313" key="1">
    <source>
        <dbReference type="EMBL" id="CAF34295.1"/>
    </source>
</evidence>
<reference evidence="2 4" key="3">
    <citation type="journal article" date="2015" name="PLoS ONE">
        <title>Spontaneous Deletion of an "ORFanage" Region Facilitates Host Adaptation in a "Photosynthetic" Cyanophage.</title>
        <authorList>
            <person name="Puxty R.J."/>
            <person name="Perez-Sepulveda B."/>
            <person name="Rihtman B."/>
            <person name="Evans D.J."/>
            <person name="Millard A.D."/>
            <person name="Scanlan D.J."/>
        </authorList>
    </citation>
    <scope>NUCLEOTIDE SEQUENCE [LARGE SCALE GENOMIC DNA]</scope>
</reference>
<evidence type="ECO:0000313" key="4">
    <source>
        <dbReference type="Proteomes" id="UP000246186"/>
    </source>
</evidence>
<sequence length="295" mass="34700">MFAEELEVCKVYSIRNREELYTHSKMWAICTSVYSDEYEDIFSPEVKQKLQEVLMFEFHDVDKIIPKSLTKYVEICYKDNEIKQSSVTTEIPFVFMADGVEWHKLTSELQFDDNLRERIDHIFSLNSPTDIFCDKVIIDNNGNTIGVSISPTMLKPNSFIDTDLRRIYETASNLKQFVDFDLMHNDDDIVIHTKQPFNLIVYGVPRDESDSSLLGYKKFKPTKQTYEKSLEVQFHIEDQENLFIACTGDDVEYLKSLITHPSQEIDFSYIFYKDGNLKDVLAYKREVKNFEVWRS</sequence>
<organismHost>
    <name type="scientific">Synechococcus</name>
    <dbReference type="NCBI Taxonomy" id="1129"/>
</organismHost>